<organism evidence="1">
    <name type="scientific">uncultured virus</name>
    <dbReference type="NCBI Taxonomy" id="340016"/>
    <lineage>
        <taxon>Viruses</taxon>
        <taxon>environmental samples</taxon>
    </lineage>
</organism>
<sequence length="59" mass="7463">MFYEETKNRRLTPKEMEDEKYIANLFKRPYRHFLKDKPFYPYVPVDEKCMVNFDLNYPY</sequence>
<accession>S4U065</accession>
<protein>
    <submittedName>
        <fullName evidence="1">Torque teno mini virus ORF3-like protein</fullName>
    </submittedName>
</protein>
<name>S4U065_9VIRU</name>
<proteinExistence type="predicted"/>
<reference evidence="1" key="1">
    <citation type="submission" date="2012-06" db="EMBL/GenBank/DDBJ databases">
        <title>Metagenomic sequencing of DNA viruses in cystic fibrosis sputum.</title>
        <authorList>
            <person name="Knapik K."/>
            <person name="Thomson N.R."/>
            <person name="Quail M.A."/>
            <person name="Plant B."/>
            <person name="Prentice M.B."/>
        </authorList>
    </citation>
    <scope>NUCLEOTIDE SEQUENCE</scope>
</reference>
<evidence type="ECO:0000313" key="1">
    <source>
        <dbReference type="EMBL" id="AGH13937.1"/>
    </source>
</evidence>
<dbReference type="EMBL" id="JX157239">
    <property type="protein sequence ID" value="AGH13937.1"/>
    <property type="molecule type" value="Genomic_DNA"/>
</dbReference>